<organism evidence="4">
    <name type="scientific">Streptomyces sp. R11</name>
    <dbReference type="NCBI Taxonomy" id="3238625"/>
    <lineage>
        <taxon>Bacteria</taxon>
        <taxon>Bacillati</taxon>
        <taxon>Actinomycetota</taxon>
        <taxon>Actinomycetes</taxon>
        <taxon>Kitasatosporales</taxon>
        <taxon>Streptomycetaceae</taxon>
        <taxon>Streptomyces</taxon>
    </lineage>
</organism>
<dbReference type="InterPro" id="IPR041698">
    <property type="entry name" value="Methyltransf_25"/>
</dbReference>
<dbReference type="GO" id="GO:0017000">
    <property type="term" value="P:antibiotic biosynthetic process"/>
    <property type="evidence" value="ECO:0007669"/>
    <property type="project" value="UniProtKB-ARBA"/>
</dbReference>
<name>A0AB39N0Q0_9ACTN</name>
<evidence type="ECO:0000256" key="2">
    <source>
        <dbReference type="ARBA" id="ARBA00022679"/>
    </source>
</evidence>
<dbReference type="EC" id="2.1.1.222" evidence="4"/>
<proteinExistence type="predicted"/>
<dbReference type="PANTHER" id="PTHR43861">
    <property type="entry name" value="TRANS-ACONITATE 2-METHYLTRANSFERASE-RELATED"/>
    <property type="match status" value="1"/>
</dbReference>
<dbReference type="EC" id="2.1.1.64" evidence="4"/>
<keyword evidence="2 4" id="KW-0808">Transferase</keyword>
<dbReference type="PANTHER" id="PTHR43861:SF1">
    <property type="entry name" value="TRANS-ACONITATE 2-METHYLTRANSFERASE"/>
    <property type="match status" value="1"/>
</dbReference>
<sequence>MTDESQAQRAAAVFDALGLAYERAFAGSETHRASLAWLVGRLEPGSKVLDVGCGTGRPTAETLAAAGHGVLGIDVSPVMVDLATRQVPDAAFQHADIQQVPLQDGAFDAVCVYFSLLQMSRTTQETLVRRLARALRAGGSMVLATVPADVEDVEVVFMGQKVRATSFAAEDFTGMVAAAGLTVLSAETVLFTPDHPDAGHEPHLFLHCVRE</sequence>
<keyword evidence="1 4" id="KW-0489">Methyltransferase</keyword>
<dbReference type="SUPFAM" id="SSF53335">
    <property type="entry name" value="S-adenosyl-L-methionine-dependent methyltransferases"/>
    <property type="match status" value="1"/>
</dbReference>
<evidence type="ECO:0000259" key="3">
    <source>
        <dbReference type="Pfam" id="PF13649"/>
    </source>
</evidence>
<dbReference type="GO" id="GO:0061542">
    <property type="term" value="F:3-demethylubiquinol 3-O-methyltransferase activity"/>
    <property type="evidence" value="ECO:0007669"/>
    <property type="project" value="UniProtKB-EC"/>
</dbReference>
<dbReference type="Pfam" id="PF13649">
    <property type="entry name" value="Methyltransf_25"/>
    <property type="match status" value="1"/>
</dbReference>
<accession>A0AB39N0Q0</accession>
<dbReference type="GO" id="GO:0102208">
    <property type="term" value="F:2-polyprenyl-6-hydroxyphenol methylase activity"/>
    <property type="evidence" value="ECO:0007669"/>
    <property type="project" value="UniProtKB-EC"/>
</dbReference>
<dbReference type="RefSeq" id="WP_369271696.1">
    <property type="nucleotide sequence ID" value="NZ_CP163432.1"/>
</dbReference>
<evidence type="ECO:0000256" key="1">
    <source>
        <dbReference type="ARBA" id="ARBA00022603"/>
    </source>
</evidence>
<gene>
    <name evidence="4" type="ORF">AB5J55_18180</name>
</gene>
<dbReference type="AlphaFoldDB" id="A0AB39N0Q0"/>
<dbReference type="CDD" id="cd02440">
    <property type="entry name" value="AdoMet_MTases"/>
    <property type="match status" value="1"/>
</dbReference>
<protein>
    <submittedName>
        <fullName evidence="4">Class I SAM-dependent methyltransferase</fullName>
        <ecNumber evidence="4">2.1.1.222</ecNumber>
        <ecNumber evidence="4">2.1.1.64</ecNumber>
    </submittedName>
</protein>
<dbReference type="Gene3D" id="3.40.50.150">
    <property type="entry name" value="Vaccinia Virus protein VP39"/>
    <property type="match status" value="1"/>
</dbReference>
<dbReference type="InterPro" id="IPR029063">
    <property type="entry name" value="SAM-dependent_MTases_sf"/>
</dbReference>
<dbReference type="EMBL" id="CP163432">
    <property type="protein sequence ID" value="XDQ11454.1"/>
    <property type="molecule type" value="Genomic_DNA"/>
</dbReference>
<evidence type="ECO:0000313" key="4">
    <source>
        <dbReference type="EMBL" id="XDQ11454.1"/>
    </source>
</evidence>
<reference evidence="4" key="1">
    <citation type="submission" date="2024-07" db="EMBL/GenBank/DDBJ databases">
        <authorList>
            <person name="Yu S.T."/>
        </authorList>
    </citation>
    <scope>NUCLEOTIDE SEQUENCE</scope>
    <source>
        <strain evidence="4">R11</strain>
    </source>
</reference>
<feature type="domain" description="Methyltransferase" evidence="3">
    <location>
        <begin position="48"/>
        <end position="139"/>
    </location>
</feature>
<dbReference type="GO" id="GO:0032259">
    <property type="term" value="P:methylation"/>
    <property type="evidence" value="ECO:0007669"/>
    <property type="project" value="UniProtKB-KW"/>
</dbReference>